<proteinExistence type="predicted"/>
<name>A0A0E9V1G0_ANGAN</name>
<protein>
    <submittedName>
        <fullName evidence="1">Uncharacterized protein</fullName>
    </submittedName>
</protein>
<dbReference type="AlphaFoldDB" id="A0A0E9V1G0"/>
<sequence>MNLVMLEKQTLSFVHISPCRSPSLSREQRNESENNGDVNVCFFEQSVKSVHLEPSAQK</sequence>
<reference evidence="1" key="1">
    <citation type="submission" date="2014-11" db="EMBL/GenBank/DDBJ databases">
        <authorList>
            <person name="Amaro Gonzalez C."/>
        </authorList>
    </citation>
    <scope>NUCLEOTIDE SEQUENCE</scope>
</reference>
<accession>A0A0E9V1G0</accession>
<reference evidence="1" key="2">
    <citation type="journal article" date="2015" name="Fish Shellfish Immunol.">
        <title>Early steps in the European eel (Anguilla anguilla)-Vibrio vulnificus interaction in the gills: Role of the RtxA13 toxin.</title>
        <authorList>
            <person name="Callol A."/>
            <person name="Pajuelo D."/>
            <person name="Ebbesson L."/>
            <person name="Teles M."/>
            <person name="MacKenzie S."/>
            <person name="Amaro C."/>
        </authorList>
    </citation>
    <scope>NUCLEOTIDE SEQUENCE</scope>
</reference>
<organism evidence="1">
    <name type="scientific">Anguilla anguilla</name>
    <name type="common">European freshwater eel</name>
    <name type="synonym">Muraena anguilla</name>
    <dbReference type="NCBI Taxonomy" id="7936"/>
    <lineage>
        <taxon>Eukaryota</taxon>
        <taxon>Metazoa</taxon>
        <taxon>Chordata</taxon>
        <taxon>Craniata</taxon>
        <taxon>Vertebrata</taxon>
        <taxon>Euteleostomi</taxon>
        <taxon>Actinopterygii</taxon>
        <taxon>Neopterygii</taxon>
        <taxon>Teleostei</taxon>
        <taxon>Anguilliformes</taxon>
        <taxon>Anguillidae</taxon>
        <taxon>Anguilla</taxon>
    </lineage>
</organism>
<dbReference type="EMBL" id="GBXM01037484">
    <property type="protein sequence ID" value="JAH71093.1"/>
    <property type="molecule type" value="Transcribed_RNA"/>
</dbReference>
<evidence type="ECO:0000313" key="1">
    <source>
        <dbReference type="EMBL" id="JAH71093.1"/>
    </source>
</evidence>